<dbReference type="AlphaFoldDB" id="A0A820JUL6"/>
<dbReference type="GO" id="GO:0034704">
    <property type="term" value="C:calcium channel complex"/>
    <property type="evidence" value="ECO:0007669"/>
    <property type="project" value="TreeGrafter"/>
</dbReference>
<protein>
    <submittedName>
        <fullName evidence="1">Uncharacterized protein</fullName>
    </submittedName>
</protein>
<comment type="caution">
    <text evidence="1">The sequence shown here is derived from an EMBL/GenBank/DDBJ whole genome shotgun (WGS) entry which is preliminary data.</text>
</comment>
<organism evidence="1 2">
    <name type="scientific">Adineta steineri</name>
    <dbReference type="NCBI Taxonomy" id="433720"/>
    <lineage>
        <taxon>Eukaryota</taxon>
        <taxon>Metazoa</taxon>
        <taxon>Spiralia</taxon>
        <taxon>Gnathifera</taxon>
        <taxon>Rotifera</taxon>
        <taxon>Eurotatoria</taxon>
        <taxon>Bdelloidea</taxon>
        <taxon>Adinetida</taxon>
        <taxon>Adinetidae</taxon>
        <taxon>Adineta</taxon>
    </lineage>
</organism>
<proteinExistence type="predicted"/>
<reference evidence="1" key="1">
    <citation type="submission" date="2021-02" db="EMBL/GenBank/DDBJ databases">
        <authorList>
            <person name="Nowell W R."/>
        </authorList>
    </citation>
    <scope>NUCLEOTIDE SEQUENCE</scope>
</reference>
<evidence type="ECO:0000313" key="1">
    <source>
        <dbReference type="EMBL" id="CAF4332136.1"/>
    </source>
</evidence>
<dbReference type="EMBL" id="CAJOAY010019627">
    <property type="protein sequence ID" value="CAF4332136.1"/>
    <property type="molecule type" value="Genomic_DNA"/>
</dbReference>
<dbReference type="PANTHER" id="PTHR46399">
    <property type="entry name" value="B30.2/SPRY DOMAIN-CONTAINING PROTEIN"/>
    <property type="match status" value="1"/>
</dbReference>
<evidence type="ECO:0000313" key="2">
    <source>
        <dbReference type="Proteomes" id="UP000663881"/>
    </source>
</evidence>
<dbReference type="GO" id="GO:0030018">
    <property type="term" value="C:Z disc"/>
    <property type="evidence" value="ECO:0007669"/>
    <property type="project" value="TreeGrafter"/>
</dbReference>
<gene>
    <name evidence="1" type="ORF">OKA104_LOCUS47828</name>
</gene>
<dbReference type="GO" id="GO:0005790">
    <property type="term" value="C:smooth endoplasmic reticulum"/>
    <property type="evidence" value="ECO:0007669"/>
    <property type="project" value="TreeGrafter"/>
</dbReference>
<sequence>MVLLPVLYSMFDHVGKNNYGVDLFENEIQLAGYKILISLWTIGTQGTQFVDRQWIIEELNRYRPLLGDCLSSFASCFPVAFLEPEFSVNNKHATNIAQLSPEANDIMINISNTISHLTKVIGDIEEHAESRIKYEDAPYVVE</sequence>
<accession>A0A820JUL6</accession>
<dbReference type="GO" id="GO:0006941">
    <property type="term" value="P:striated muscle contraction"/>
    <property type="evidence" value="ECO:0007669"/>
    <property type="project" value="TreeGrafter"/>
</dbReference>
<dbReference type="GO" id="GO:0033017">
    <property type="term" value="C:sarcoplasmic reticulum membrane"/>
    <property type="evidence" value="ECO:0007669"/>
    <property type="project" value="TreeGrafter"/>
</dbReference>
<dbReference type="GO" id="GO:0014808">
    <property type="term" value="P:release of sequestered calcium ion into cytosol by sarcoplasmic reticulum"/>
    <property type="evidence" value="ECO:0007669"/>
    <property type="project" value="TreeGrafter"/>
</dbReference>
<dbReference type="Proteomes" id="UP000663881">
    <property type="component" value="Unassembled WGS sequence"/>
</dbReference>
<dbReference type="GO" id="GO:0042383">
    <property type="term" value="C:sarcolemma"/>
    <property type="evidence" value="ECO:0007669"/>
    <property type="project" value="TreeGrafter"/>
</dbReference>
<dbReference type="InterPro" id="IPR015925">
    <property type="entry name" value="Ryanodine_IP3_receptor"/>
</dbReference>
<name>A0A820JUL6_9BILA</name>
<dbReference type="PANTHER" id="PTHR46399:SF8">
    <property type="entry name" value="B30.2_SPRY DOMAIN-CONTAINING PROTEIN"/>
    <property type="match status" value="1"/>
</dbReference>
<feature type="non-terminal residue" evidence="1">
    <location>
        <position position="1"/>
    </location>
</feature>
<dbReference type="GO" id="GO:0005219">
    <property type="term" value="F:ryanodine-sensitive calcium-release channel activity"/>
    <property type="evidence" value="ECO:0007669"/>
    <property type="project" value="TreeGrafter"/>
</dbReference>